<gene>
    <name evidence="1" type="ORF">TCIL3000_7_5380</name>
</gene>
<accession>G0UQR3</accession>
<feature type="non-terminal residue" evidence="1">
    <location>
        <position position="352"/>
    </location>
</feature>
<sequence length="352" mass="37668">MSTSCSGGDDSSINERPCSWSRSAGFGIGDVVYAPVHHKANSVSYTLAEVTGIQAQSGTATVVFPGGEPGVDDKALPMYTLVPCPRAALPVPSAKELDRSPAVIKHIFGVGAVVPPVAPSAGSSRAASPRKTSTTCCIARPQVTKAARLGTEIPTFSVQPKVMLNGGDWTILFFYRKDEGVDAFYAHAFGTTCLLACKCRPEATLLGGKWMMLCVFTAYGTLHKFETYMTLRGYQVELVDGVARSIACEERQVPETSKARGLDFIWLCALADDVEDEHSATTLVGRWASFGKEEKDTSVSRCRGNSGIIGIIPFIGKQGEEAGEKRRLTGSYREGPVGKILFSVTNAPILMN</sequence>
<protein>
    <submittedName>
        <fullName evidence="1">Uncharacterized protein TCIL3000_7_5380</fullName>
    </submittedName>
</protein>
<dbReference type="EMBL" id="HE575320">
    <property type="protein sequence ID" value="CCC91724.1"/>
    <property type="molecule type" value="Genomic_DNA"/>
</dbReference>
<reference evidence="1" key="1">
    <citation type="journal article" date="2012" name="Proc. Natl. Acad. Sci. U.S.A.">
        <title>Antigenic diversity is generated by distinct evolutionary mechanisms in African trypanosome species.</title>
        <authorList>
            <person name="Jackson A.P."/>
            <person name="Berry A."/>
            <person name="Aslett M."/>
            <person name="Allison H.C."/>
            <person name="Burton P."/>
            <person name="Vavrova-Anderson J."/>
            <person name="Brown R."/>
            <person name="Browne H."/>
            <person name="Corton N."/>
            <person name="Hauser H."/>
            <person name="Gamble J."/>
            <person name="Gilderthorp R."/>
            <person name="Marcello L."/>
            <person name="McQuillan J."/>
            <person name="Otto T.D."/>
            <person name="Quail M.A."/>
            <person name="Sanders M.J."/>
            <person name="van Tonder A."/>
            <person name="Ginger M.L."/>
            <person name="Field M.C."/>
            <person name="Barry J.D."/>
            <person name="Hertz-Fowler C."/>
            <person name="Berriman M."/>
        </authorList>
    </citation>
    <scope>NUCLEOTIDE SEQUENCE</scope>
    <source>
        <strain evidence="1">IL3000</strain>
    </source>
</reference>
<dbReference type="AlphaFoldDB" id="G0UQR3"/>
<organism evidence="1">
    <name type="scientific">Trypanosoma congolense (strain IL3000)</name>
    <dbReference type="NCBI Taxonomy" id="1068625"/>
    <lineage>
        <taxon>Eukaryota</taxon>
        <taxon>Discoba</taxon>
        <taxon>Euglenozoa</taxon>
        <taxon>Kinetoplastea</taxon>
        <taxon>Metakinetoplastina</taxon>
        <taxon>Trypanosomatida</taxon>
        <taxon>Trypanosomatidae</taxon>
        <taxon>Trypanosoma</taxon>
        <taxon>Nannomonas</taxon>
    </lineage>
</organism>
<proteinExistence type="predicted"/>
<name>G0UQR3_TRYCI</name>
<dbReference type="VEuPathDB" id="TriTrypDB:TcIL3000_7_5380"/>
<evidence type="ECO:0000313" key="1">
    <source>
        <dbReference type="EMBL" id="CCC91724.1"/>
    </source>
</evidence>